<name>A0A6J5QF16_9CAUD</name>
<reference evidence="1" key="1">
    <citation type="submission" date="2020-05" db="EMBL/GenBank/DDBJ databases">
        <authorList>
            <person name="Chiriac C."/>
            <person name="Salcher M."/>
            <person name="Ghai R."/>
            <person name="Kavagutti S V."/>
        </authorList>
    </citation>
    <scope>NUCLEOTIDE SEQUENCE</scope>
</reference>
<evidence type="ECO:0000313" key="1">
    <source>
        <dbReference type="EMBL" id="CAB4180091.1"/>
    </source>
</evidence>
<protein>
    <submittedName>
        <fullName evidence="1">Uncharacterized protein</fullName>
    </submittedName>
</protein>
<accession>A0A6J5QF16</accession>
<sequence>MTTKSTKPVRRETSAFVRERGLRPLVVTIVDSVILLRPKGLRSEEMLDLASCYFLAVKQRVAREQAERRARRKGK</sequence>
<gene>
    <name evidence="1" type="ORF">UFOVP1040_29</name>
</gene>
<dbReference type="EMBL" id="LR796994">
    <property type="protein sequence ID" value="CAB4180091.1"/>
    <property type="molecule type" value="Genomic_DNA"/>
</dbReference>
<proteinExistence type="predicted"/>
<organism evidence="1">
    <name type="scientific">uncultured Caudovirales phage</name>
    <dbReference type="NCBI Taxonomy" id="2100421"/>
    <lineage>
        <taxon>Viruses</taxon>
        <taxon>Duplodnaviria</taxon>
        <taxon>Heunggongvirae</taxon>
        <taxon>Uroviricota</taxon>
        <taxon>Caudoviricetes</taxon>
        <taxon>Peduoviridae</taxon>
        <taxon>Maltschvirus</taxon>
        <taxon>Maltschvirus maltsch</taxon>
    </lineage>
</organism>